<gene>
    <name evidence="1" type="ORF">F8S09_15045</name>
</gene>
<dbReference type="RefSeq" id="WP_152872286.1">
    <property type="nucleotide sequence ID" value="NZ_WBSL01000012.1"/>
</dbReference>
<keyword evidence="2" id="KW-1185">Reference proteome</keyword>
<evidence type="ECO:0000313" key="2">
    <source>
        <dbReference type="Proteomes" id="UP000484842"/>
    </source>
</evidence>
<dbReference type="Proteomes" id="UP000484842">
    <property type="component" value="Unassembled WGS sequence"/>
</dbReference>
<reference evidence="1 2" key="1">
    <citation type="submission" date="2019-10" db="EMBL/GenBank/DDBJ databases">
        <title>Deinococcus sp. isolated from soil.</title>
        <authorList>
            <person name="Li Y."/>
            <person name="Wang J."/>
        </authorList>
    </citation>
    <scope>NUCLEOTIDE SEQUENCE [LARGE SCALE GENOMIC DNA]</scope>
    <source>
        <strain evidence="1 2">SDU3-2</strain>
    </source>
</reference>
<proteinExistence type="predicted"/>
<dbReference type="EMBL" id="WBSL01000012">
    <property type="protein sequence ID" value="MPY67976.1"/>
    <property type="molecule type" value="Genomic_DNA"/>
</dbReference>
<comment type="caution">
    <text evidence="1">The sequence shown here is derived from an EMBL/GenBank/DDBJ whole genome shotgun (WGS) entry which is preliminary data.</text>
</comment>
<name>A0A7X1TSZ9_9DEIO</name>
<protein>
    <submittedName>
        <fullName evidence="1">Uncharacterized protein</fullName>
    </submittedName>
</protein>
<accession>A0A7X1TSZ9</accession>
<organism evidence="1 2">
    <name type="scientific">Deinococcus terrestris</name>
    <dbReference type="NCBI Taxonomy" id="2651870"/>
    <lineage>
        <taxon>Bacteria</taxon>
        <taxon>Thermotogati</taxon>
        <taxon>Deinococcota</taxon>
        <taxon>Deinococci</taxon>
        <taxon>Deinococcales</taxon>
        <taxon>Deinococcaceae</taxon>
        <taxon>Deinococcus</taxon>
    </lineage>
</organism>
<evidence type="ECO:0000313" key="1">
    <source>
        <dbReference type="EMBL" id="MPY67976.1"/>
    </source>
</evidence>
<sequence>MKGVGIHVIPDHGIDPIAISNQEIITIEDIRRAAWAVNGTEAGVHYFMTHRHAVFGDRTVAEAVEAGKARVVLGAILNAAGI</sequence>
<dbReference type="AlphaFoldDB" id="A0A7X1TSZ9"/>